<evidence type="ECO:0000313" key="7">
    <source>
        <dbReference type="Proteomes" id="UP000051096"/>
    </source>
</evidence>
<dbReference type="InterPro" id="IPR001279">
    <property type="entry name" value="Metallo-B-lactamas"/>
</dbReference>
<evidence type="ECO:0000313" key="6">
    <source>
        <dbReference type="EMBL" id="KPK71439.1"/>
    </source>
</evidence>
<feature type="domain" description="Metallo-beta-lactamase" evidence="5">
    <location>
        <begin position="47"/>
        <end position="255"/>
    </location>
</feature>
<dbReference type="PANTHER" id="PTHR42978">
    <property type="entry name" value="QUORUM-QUENCHING LACTONASE YTNP-RELATED-RELATED"/>
    <property type="match status" value="1"/>
</dbReference>
<evidence type="ECO:0000256" key="2">
    <source>
        <dbReference type="ARBA" id="ARBA00022723"/>
    </source>
</evidence>
<dbReference type="GO" id="GO:0046872">
    <property type="term" value="F:metal ion binding"/>
    <property type="evidence" value="ECO:0007669"/>
    <property type="project" value="UniProtKB-KW"/>
</dbReference>
<dbReference type="Gene3D" id="3.60.15.10">
    <property type="entry name" value="Ribonuclease Z/Hydroxyacylglutathione hydrolase-like"/>
    <property type="match status" value="1"/>
</dbReference>
<keyword evidence="2" id="KW-0479">Metal-binding</keyword>
<evidence type="ECO:0000256" key="4">
    <source>
        <dbReference type="ARBA" id="ARBA00022833"/>
    </source>
</evidence>
<evidence type="ECO:0000259" key="5">
    <source>
        <dbReference type="SMART" id="SM00849"/>
    </source>
</evidence>
<dbReference type="InterPro" id="IPR051013">
    <property type="entry name" value="MBL_superfamily_lactonases"/>
</dbReference>
<dbReference type="EMBL" id="LJUO01000062">
    <property type="protein sequence ID" value="KPK71439.1"/>
    <property type="molecule type" value="Genomic_DNA"/>
</dbReference>
<comment type="caution">
    <text evidence="6">The sequence shown here is derived from an EMBL/GenBank/DDBJ whole genome shotgun (WGS) entry which is preliminary data.</text>
</comment>
<dbReference type="SUPFAM" id="SSF56281">
    <property type="entry name" value="Metallo-hydrolase/oxidoreductase"/>
    <property type="match status" value="1"/>
</dbReference>
<gene>
    <name evidence="6" type="ORF">AMJ87_07235</name>
</gene>
<dbReference type="Pfam" id="PF00753">
    <property type="entry name" value="Lactamase_B"/>
    <property type="match status" value="1"/>
</dbReference>
<dbReference type="Proteomes" id="UP000051096">
    <property type="component" value="Unassembled WGS sequence"/>
</dbReference>
<name>A0A0S8GEK5_UNCW3</name>
<dbReference type="InterPro" id="IPR036866">
    <property type="entry name" value="RibonucZ/Hydroxyglut_hydro"/>
</dbReference>
<dbReference type="GO" id="GO:0016787">
    <property type="term" value="F:hydrolase activity"/>
    <property type="evidence" value="ECO:0007669"/>
    <property type="project" value="UniProtKB-KW"/>
</dbReference>
<protein>
    <recommendedName>
        <fullName evidence="5">Metallo-beta-lactamase domain-containing protein</fullName>
    </recommendedName>
</protein>
<proteinExistence type="inferred from homology"/>
<dbReference type="CDD" id="cd16281">
    <property type="entry name" value="metallo-hydrolase-like_MBL-fold"/>
    <property type="match status" value="1"/>
</dbReference>
<comment type="similarity">
    <text evidence="1">Belongs to the metallo-beta-lactamase superfamily.</text>
</comment>
<reference evidence="6 7" key="1">
    <citation type="journal article" date="2015" name="Microbiome">
        <title>Genomic resolution of linkages in carbon, nitrogen, and sulfur cycling among widespread estuary sediment bacteria.</title>
        <authorList>
            <person name="Baker B.J."/>
            <person name="Lazar C.S."/>
            <person name="Teske A.P."/>
            <person name="Dick G.J."/>
        </authorList>
    </citation>
    <scope>NUCLEOTIDE SEQUENCE [LARGE SCALE GENOMIC DNA]</scope>
    <source>
        <strain evidence="6">SM23_60</strain>
    </source>
</reference>
<dbReference type="PANTHER" id="PTHR42978:SF6">
    <property type="entry name" value="QUORUM-QUENCHING LACTONASE YTNP-RELATED"/>
    <property type="match status" value="1"/>
</dbReference>
<dbReference type="PATRIC" id="fig|1703780.3.peg.168"/>
<accession>A0A0S8GEK5</accession>
<keyword evidence="3" id="KW-0378">Hydrolase</keyword>
<dbReference type="SMART" id="SM00849">
    <property type="entry name" value="Lactamase_B"/>
    <property type="match status" value="1"/>
</dbReference>
<dbReference type="AlphaFoldDB" id="A0A0S8GEK5"/>
<evidence type="ECO:0000256" key="1">
    <source>
        <dbReference type="ARBA" id="ARBA00007749"/>
    </source>
</evidence>
<evidence type="ECO:0000256" key="3">
    <source>
        <dbReference type="ARBA" id="ARBA00022801"/>
    </source>
</evidence>
<organism evidence="6 7">
    <name type="scientific">candidate division WOR_3 bacterium SM23_60</name>
    <dbReference type="NCBI Taxonomy" id="1703780"/>
    <lineage>
        <taxon>Bacteria</taxon>
        <taxon>Bacteria division WOR-3</taxon>
    </lineage>
</organism>
<sequence>MQLGAFTLSIVSDGSFWLDGGAMFGVVPKVLWNKLNPADELNRIKLGLNCLLIQTRARKILVDTGVGAKLKERFKDMYRVEREHGLVQSLGNVGIEPEEIDFVINTHLHFDHCGGNTIEKNGSYIPTFPNAQYVIQAQEWAAAMNPNERTKASYLKENFEPLKSAAQLMLVAGEHTISEGVTVIPTPGHTQGHQSVLIESAGKKAFYCGDLIPTASHVRLPYIMGYDLYPVDILETKRKILEQAANEHWLLIFEHDPVAPFTYVLDKEGKKCVEKIKEEEWK</sequence>
<keyword evidence="4" id="KW-0862">Zinc</keyword>